<dbReference type="EMBL" id="JASJQH010009844">
    <property type="protein sequence ID" value="KAK9674990.1"/>
    <property type="molecule type" value="Genomic_DNA"/>
</dbReference>
<sequence>MQKSITTKSLPHQYHTYLRTVDLGWIESVFHDKQFGSDEPAHGVLIAQSLWSLISQDCSDCIVELRSHKVLLGELIPSGLDLPALKMLHIRVDAFDDSEASTILNSCPNLKKLHISTCKLYGTQLARAITNLNQNSLKELYVKCERYTSIHLVMDALVNNQKASLTSLTFDVDQLHMSRCEQDELDLICGAIMKLKECSKLQKLILRGFTPVNDECIAPVFDRGNQLQQVQLQGSDISNLSWDRLLTRSSMQLRVLTLQSNEGTITSLLPSLRKHVHELHSLDITSMTFSAPELQYVLAGCPNLEQLYLGHFKETEVCMGDRLVYEITARCPKIHTLNLGNLNFTRHGLLRLTNHSCLKQVIVSKLNEKHIGNDVSRHVTKFSFV</sequence>
<proteinExistence type="predicted"/>
<gene>
    <name evidence="1" type="ORF">K7432_016742</name>
</gene>
<accession>A0ABR2VL87</accession>
<dbReference type="Gene3D" id="3.80.10.10">
    <property type="entry name" value="Ribonuclease Inhibitor"/>
    <property type="match status" value="2"/>
</dbReference>
<protein>
    <submittedName>
        <fullName evidence="1">Uncharacterized protein</fullName>
    </submittedName>
</protein>
<evidence type="ECO:0000313" key="2">
    <source>
        <dbReference type="Proteomes" id="UP001479436"/>
    </source>
</evidence>
<dbReference type="PANTHER" id="PTHR13318">
    <property type="entry name" value="PARTNER OF PAIRED, ISOFORM B-RELATED"/>
    <property type="match status" value="1"/>
</dbReference>
<keyword evidence="2" id="KW-1185">Reference proteome</keyword>
<dbReference type="InterPro" id="IPR032675">
    <property type="entry name" value="LRR_dom_sf"/>
</dbReference>
<evidence type="ECO:0000313" key="1">
    <source>
        <dbReference type="EMBL" id="KAK9674990.1"/>
    </source>
</evidence>
<reference evidence="1 2" key="1">
    <citation type="submission" date="2023-04" db="EMBL/GenBank/DDBJ databases">
        <title>Genome of Basidiobolus ranarum AG-B5.</title>
        <authorList>
            <person name="Stajich J.E."/>
            <person name="Carter-House D."/>
            <person name="Gryganskyi A."/>
        </authorList>
    </citation>
    <scope>NUCLEOTIDE SEQUENCE [LARGE SCALE GENOMIC DNA]</scope>
    <source>
        <strain evidence="1 2">AG-B5</strain>
    </source>
</reference>
<dbReference type="SUPFAM" id="SSF52047">
    <property type="entry name" value="RNI-like"/>
    <property type="match status" value="1"/>
</dbReference>
<dbReference type="PANTHER" id="PTHR13318:SF190">
    <property type="entry name" value="PARTNER OF PAIRED, ISOFORM B"/>
    <property type="match status" value="1"/>
</dbReference>
<name>A0ABR2VL87_9FUNG</name>
<organism evidence="1 2">
    <name type="scientific">Basidiobolus ranarum</name>
    <dbReference type="NCBI Taxonomy" id="34480"/>
    <lineage>
        <taxon>Eukaryota</taxon>
        <taxon>Fungi</taxon>
        <taxon>Fungi incertae sedis</taxon>
        <taxon>Zoopagomycota</taxon>
        <taxon>Entomophthoromycotina</taxon>
        <taxon>Basidiobolomycetes</taxon>
        <taxon>Basidiobolales</taxon>
        <taxon>Basidiobolaceae</taxon>
        <taxon>Basidiobolus</taxon>
    </lineage>
</organism>
<comment type="caution">
    <text evidence="1">The sequence shown here is derived from an EMBL/GenBank/DDBJ whole genome shotgun (WGS) entry which is preliminary data.</text>
</comment>
<dbReference type="Proteomes" id="UP001479436">
    <property type="component" value="Unassembled WGS sequence"/>
</dbReference>